<protein>
    <submittedName>
        <fullName evidence="1">Uncharacterized protein</fullName>
    </submittedName>
</protein>
<name>A0A3S1CKQ9_ANAVA</name>
<accession>A0A3S1CKQ9</accession>
<evidence type="ECO:0000313" key="2">
    <source>
        <dbReference type="Proteomes" id="UP000276103"/>
    </source>
</evidence>
<keyword evidence="2" id="KW-1185">Reference proteome</keyword>
<proteinExistence type="predicted"/>
<reference evidence="1 2" key="1">
    <citation type="journal article" date="2019" name="Genome Biol. Evol.">
        <title>Day and night: Metabolic profiles and evolutionary relationships of six axenic non-marine cyanobacteria.</title>
        <authorList>
            <person name="Will S.E."/>
            <person name="Henke P."/>
            <person name="Boedeker C."/>
            <person name="Huang S."/>
            <person name="Brinkmann H."/>
            <person name="Rohde M."/>
            <person name="Jarek M."/>
            <person name="Friedl T."/>
            <person name="Seufert S."/>
            <person name="Schumacher M."/>
            <person name="Overmann J."/>
            <person name="Neumann-Schaal M."/>
            <person name="Petersen J."/>
        </authorList>
    </citation>
    <scope>NUCLEOTIDE SEQUENCE [LARGE SCALE GENOMIC DNA]</scope>
    <source>
        <strain evidence="1 2">SAG 1403-4b</strain>
    </source>
</reference>
<evidence type="ECO:0000313" key="1">
    <source>
        <dbReference type="EMBL" id="RUS94136.1"/>
    </source>
</evidence>
<dbReference type="AlphaFoldDB" id="A0A3S1CKQ9"/>
<dbReference type="EMBL" id="RSCM01000015">
    <property type="protein sequence ID" value="RUS94136.1"/>
    <property type="molecule type" value="Genomic_DNA"/>
</dbReference>
<sequence length="71" mass="7852">MSTVETVFTAVASHEGEPIRTLYVKLKKERIIITSALQDQLRSNLPNLPGVTTSVEDIQFIDMGGQKPLPK</sequence>
<comment type="caution">
    <text evidence="1">The sequence shown here is derived from an EMBL/GenBank/DDBJ whole genome shotgun (WGS) entry which is preliminary data.</text>
</comment>
<organism evidence="1 2">
    <name type="scientific">Trichormus variabilis SAG 1403-4b</name>
    <dbReference type="NCBI Taxonomy" id="447716"/>
    <lineage>
        <taxon>Bacteria</taxon>
        <taxon>Bacillati</taxon>
        <taxon>Cyanobacteriota</taxon>
        <taxon>Cyanophyceae</taxon>
        <taxon>Nostocales</taxon>
        <taxon>Nostocaceae</taxon>
        <taxon>Trichormus</taxon>
    </lineage>
</organism>
<gene>
    <name evidence="1" type="ORF">DSM107003_40230</name>
</gene>
<dbReference type="Proteomes" id="UP000276103">
    <property type="component" value="Unassembled WGS sequence"/>
</dbReference>